<feature type="compositionally biased region" description="Polar residues" evidence="1">
    <location>
        <begin position="613"/>
        <end position="622"/>
    </location>
</feature>
<name>G6YV08_9GAMM</name>
<feature type="domain" description="Integrase catalytic" evidence="2">
    <location>
        <begin position="238"/>
        <end position="442"/>
    </location>
</feature>
<proteinExistence type="predicted"/>
<dbReference type="AlphaFoldDB" id="G6YV08"/>
<dbReference type="GO" id="GO:0015074">
    <property type="term" value="P:DNA integration"/>
    <property type="evidence" value="ECO:0007669"/>
    <property type="project" value="InterPro"/>
</dbReference>
<feature type="compositionally biased region" description="Basic residues" evidence="1">
    <location>
        <begin position="589"/>
        <end position="598"/>
    </location>
</feature>
<evidence type="ECO:0000313" key="4">
    <source>
        <dbReference type="Proteomes" id="UP000003208"/>
    </source>
</evidence>
<dbReference type="Gene3D" id="3.30.420.10">
    <property type="entry name" value="Ribonuclease H-like superfamily/Ribonuclease H"/>
    <property type="match status" value="1"/>
</dbReference>
<evidence type="ECO:0000313" key="3">
    <source>
        <dbReference type="EMBL" id="EHJ03942.1"/>
    </source>
</evidence>
<gene>
    <name evidence="3" type="ORF">KYE_13515</name>
</gene>
<feature type="region of interest" description="Disordered" evidence="1">
    <location>
        <begin position="584"/>
        <end position="622"/>
    </location>
</feature>
<sequence>MDSFLKREGTPATLPLKPGTLLDYQGRTVKVIETISLERVMVNDESSGQIINAPIYQLKPLIVSDSSTATLTASSSRDYADYGDKEWTEINRRFDIIFPLLSAQSRTLDDVKAVSESSGFSVAMIYNMIKRFEATQSKTSLLPRKRGRRKGTRLLDAKVEAVIAEGIRLHYLTAQKKSVVRVADFIETRCRTLSIEPPSVGAVRKRINDLEPKKTKRARHSHSESKQEIDQVETGIPGAERPLDFIQIDHTQVNTIVVDEHDRMPLGRPWITLAIDVNTRCVLGIYLSLDSPSFVSVGSAISNMLLTKHDYLASLELSVEWPMYGAPRKIGADNGADFKSNYLTRSVEDYPFSIEWRPLGGTNFGGHIERLMSTFSLWVRELPGATFANPKERGDYDSESQAAMTLYELEQFIVRHICEKYHKTPHKGLRGATPYQEWERGILGSPGQPGVGMPSVYSDPNRVRIDFLPFFYRTITRSGITYKNIPYQDIELFGSERLARERKSEEERKSLFRIDPRDITRIWMWDPVLEGYHVIPCAVRDMPAISLSEFKAHERELKNRNEAHDAFSIARHAEDNYQLVEDAKEKTKQAKAKRKSTERRKYNAMKSVKPESSLPNEASPLQSTNGFVDVDIAAFEGAEEW</sequence>
<dbReference type="InterPro" id="IPR001584">
    <property type="entry name" value="Integrase_cat-core"/>
</dbReference>
<evidence type="ECO:0000256" key="1">
    <source>
        <dbReference type="SAM" id="MobiDB-lite"/>
    </source>
</evidence>
<keyword evidence="4" id="KW-1185">Reference proteome</keyword>
<dbReference type="InterPro" id="IPR036397">
    <property type="entry name" value="RNaseH_sf"/>
</dbReference>
<dbReference type="Proteomes" id="UP000003208">
    <property type="component" value="Unassembled WGS sequence"/>
</dbReference>
<evidence type="ECO:0000259" key="2">
    <source>
        <dbReference type="PROSITE" id="PS50994"/>
    </source>
</evidence>
<dbReference type="InterPro" id="IPR012337">
    <property type="entry name" value="RNaseH-like_sf"/>
</dbReference>
<dbReference type="EMBL" id="AGTR01000054">
    <property type="protein sequence ID" value="EHJ03942.1"/>
    <property type="molecule type" value="Genomic_DNA"/>
</dbReference>
<reference evidence="3 4" key="1">
    <citation type="journal article" date="2012" name="J. Bacteriol.">
        <title>Genome sequence of deep-sea manganese-oxidizing bacterium Marinobacter manganoxydans MnI7-9.</title>
        <authorList>
            <person name="Wang H."/>
            <person name="Li H."/>
            <person name="Shao Z."/>
            <person name="Liao S."/>
            <person name="Johnstone L."/>
            <person name="Rensing C."/>
            <person name="Wang G."/>
        </authorList>
    </citation>
    <scope>NUCLEOTIDE SEQUENCE [LARGE SCALE GENOMIC DNA]</scope>
    <source>
        <strain evidence="3 4">MnI7-9</strain>
    </source>
</reference>
<organism evidence="3 4">
    <name type="scientific">Marinobacter manganoxydans MnI7-9</name>
    <dbReference type="NCBI Taxonomy" id="1094979"/>
    <lineage>
        <taxon>Bacteria</taxon>
        <taxon>Pseudomonadati</taxon>
        <taxon>Pseudomonadota</taxon>
        <taxon>Gammaproteobacteria</taxon>
        <taxon>Pseudomonadales</taxon>
        <taxon>Marinobacteraceae</taxon>
        <taxon>Marinobacter</taxon>
    </lineage>
</organism>
<protein>
    <submittedName>
        <fullName evidence="3">TniA transposase</fullName>
    </submittedName>
</protein>
<dbReference type="SUPFAM" id="SSF53098">
    <property type="entry name" value="Ribonuclease H-like"/>
    <property type="match status" value="1"/>
</dbReference>
<accession>G6YV08</accession>
<feature type="region of interest" description="Disordered" evidence="1">
    <location>
        <begin position="212"/>
        <end position="231"/>
    </location>
</feature>
<dbReference type="PATRIC" id="fig|1094979.3.peg.2616"/>
<dbReference type="GO" id="GO:0003676">
    <property type="term" value="F:nucleic acid binding"/>
    <property type="evidence" value="ECO:0007669"/>
    <property type="project" value="InterPro"/>
</dbReference>
<dbReference type="PROSITE" id="PS50994">
    <property type="entry name" value="INTEGRASE"/>
    <property type="match status" value="1"/>
</dbReference>
<dbReference type="RefSeq" id="WP_008174160.1">
    <property type="nucleotide sequence ID" value="NZ_AGTR01000054.1"/>
</dbReference>